<organism evidence="8 9">
    <name type="scientific">Corynebacterium mendelii</name>
    <dbReference type="NCBI Taxonomy" id="2765362"/>
    <lineage>
        <taxon>Bacteria</taxon>
        <taxon>Bacillati</taxon>
        <taxon>Actinomycetota</taxon>
        <taxon>Actinomycetes</taxon>
        <taxon>Mycobacteriales</taxon>
        <taxon>Corynebacteriaceae</taxon>
        <taxon>Corynebacterium</taxon>
    </lineage>
</organism>
<dbReference type="CDD" id="cd00685">
    <property type="entry name" value="Trans_IPPS_HT"/>
    <property type="match status" value="1"/>
</dbReference>
<keyword evidence="9" id="KW-1185">Reference proteome</keyword>
<dbReference type="InterPro" id="IPR000092">
    <property type="entry name" value="Polyprenyl_synt"/>
</dbReference>
<dbReference type="Proteomes" id="UP000664332">
    <property type="component" value="Unassembled WGS sequence"/>
</dbReference>
<comment type="similarity">
    <text evidence="3 7">Belongs to the FPP/GGPP synthase family.</text>
</comment>
<gene>
    <name evidence="8" type="ORF">JZY06_00360</name>
</gene>
<dbReference type="GO" id="GO:0008299">
    <property type="term" value="P:isoprenoid biosynthetic process"/>
    <property type="evidence" value="ECO:0007669"/>
    <property type="project" value="InterPro"/>
</dbReference>
<accession>A0A939IWJ3</accession>
<dbReference type="PROSITE" id="PS00444">
    <property type="entry name" value="POLYPRENYL_SYNTHASE_2"/>
    <property type="match status" value="1"/>
</dbReference>
<dbReference type="RefSeq" id="WP_207117503.1">
    <property type="nucleotide sequence ID" value="NZ_JAFLEQ010000003.1"/>
</dbReference>
<keyword evidence="5" id="KW-0479">Metal-binding</keyword>
<dbReference type="GO" id="GO:0004659">
    <property type="term" value="F:prenyltransferase activity"/>
    <property type="evidence" value="ECO:0007669"/>
    <property type="project" value="InterPro"/>
</dbReference>
<dbReference type="SFLD" id="SFLDG01017">
    <property type="entry name" value="Polyprenyl_Transferase_Like"/>
    <property type="match status" value="1"/>
</dbReference>
<sequence length="368" mass="39100">MTSHPLDPATVKAMVDEHLAGFFRSTRAELDPIDPFIAELNAEIEDFVLGGGKRVRPLFAWAGYVGAVTSPGADPAGAEEDPSAVIEAVSALELIQACALIHDDIIDFSDTRRGYPTMHRRIESAHRARGWSGDGERFGTSVAILAGDLALAWADDILARSSISPAALSRAWTAWAPMRSEVIAGQILDISIEAARDERPESARRTILLKTAAYTIERPLHFGAAIGGADDRLIAAYRRFGQLVGTAFQLRDDLLGVFGDPQVTGKPAGDDLREGKRTELLAHALVHLDATDPAAAARLRRGIGSATSDDEIAELSGIIAATPAVAETEQAIAELTRSGIEVLSAAELSPAVTGVLVDLAHAATDRRH</sequence>
<comment type="caution">
    <text evidence="8">The sequence shown here is derived from an EMBL/GenBank/DDBJ whole genome shotgun (WGS) entry which is preliminary data.</text>
</comment>
<dbReference type="EMBL" id="JAFLEQ010000003">
    <property type="protein sequence ID" value="MBN9643088.1"/>
    <property type="molecule type" value="Genomic_DNA"/>
</dbReference>
<evidence type="ECO:0000256" key="1">
    <source>
        <dbReference type="ARBA" id="ARBA00001946"/>
    </source>
</evidence>
<name>A0A939IWJ3_9CORY</name>
<evidence type="ECO:0000256" key="7">
    <source>
        <dbReference type="RuleBase" id="RU004466"/>
    </source>
</evidence>
<dbReference type="AlphaFoldDB" id="A0A939IWJ3"/>
<comment type="cofactor">
    <cofactor evidence="1">
        <name>Mg(2+)</name>
        <dbReference type="ChEBI" id="CHEBI:18420"/>
    </cofactor>
</comment>
<dbReference type="SUPFAM" id="SSF48576">
    <property type="entry name" value="Terpenoid synthases"/>
    <property type="match status" value="1"/>
</dbReference>
<keyword evidence="6" id="KW-0460">Magnesium</keyword>
<dbReference type="PANTHER" id="PTHR12001:SF85">
    <property type="entry name" value="SHORT CHAIN ISOPRENYL DIPHOSPHATE SYNTHASE"/>
    <property type="match status" value="1"/>
</dbReference>
<protein>
    <submittedName>
        <fullName evidence="8">Polyprenyl synthetase family protein</fullName>
    </submittedName>
</protein>
<evidence type="ECO:0000256" key="4">
    <source>
        <dbReference type="ARBA" id="ARBA00022679"/>
    </source>
</evidence>
<dbReference type="PANTHER" id="PTHR12001">
    <property type="entry name" value="GERANYLGERANYL PYROPHOSPHATE SYNTHASE"/>
    <property type="match status" value="1"/>
</dbReference>
<dbReference type="InterPro" id="IPR008949">
    <property type="entry name" value="Isoprenoid_synthase_dom_sf"/>
</dbReference>
<evidence type="ECO:0000256" key="6">
    <source>
        <dbReference type="ARBA" id="ARBA00022842"/>
    </source>
</evidence>
<dbReference type="InterPro" id="IPR033749">
    <property type="entry name" value="Polyprenyl_synt_CS"/>
</dbReference>
<keyword evidence="4 7" id="KW-0808">Transferase</keyword>
<evidence type="ECO:0000256" key="2">
    <source>
        <dbReference type="ARBA" id="ARBA00005128"/>
    </source>
</evidence>
<evidence type="ECO:0000256" key="3">
    <source>
        <dbReference type="ARBA" id="ARBA00006706"/>
    </source>
</evidence>
<dbReference type="SFLD" id="SFLDS00005">
    <property type="entry name" value="Isoprenoid_Synthase_Type_I"/>
    <property type="match status" value="1"/>
</dbReference>
<evidence type="ECO:0000313" key="8">
    <source>
        <dbReference type="EMBL" id="MBN9643088.1"/>
    </source>
</evidence>
<evidence type="ECO:0000313" key="9">
    <source>
        <dbReference type="Proteomes" id="UP000664332"/>
    </source>
</evidence>
<reference evidence="8" key="1">
    <citation type="submission" date="2021-03" db="EMBL/GenBank/DDBJ databases">
        <authorList>
            <person name="Sun Q."/>
        </authorList>
    </citation>
    <scope>NUCLEOTIDE SEQUENCE</scope>
    <source>
        <strain evidence="8">CCM 8862</strain>
    </source>
</reference>
<dbReference type="Gene3D" id="1.10.600.10">
    <property type="entry name" value="Farnesyl Diphosphate Synthase"/>
    <property type="match status" value="1"/>
</dbReference>
<dbReference type="Pfam" id="PF00348">
    <property type="entry name" value="polyprenyl_synt"/>
    <property type="match status" value="1"/>
</dbReference>
<dbReference type="GO" id="GO:0046872">
    <property type="term" value="F:metal ion binding"/>
    <property type="evidence" value="ECO:0007669"/>
    <property type="project" value="UniProtKB-KW"/>
</dbReference>
<dbReference type="PROSITE" id="PS00723">
    <property type="entry name" value="POLYPRENYL_SYNTHASE_1"/>
    <property type="match status" value="1"/>
</dbReference>
<evidence type="ECO:0000256" key="5">
    <source>
        <dbReference type="ARBA" id="ARBA00022723"/>
    </source>
</evidence>
<proteinExistence type="inferred from homology"/>
<comment type="pathway">
    <text evidence="2">Isoprenoid biosynthesis.</text>
</comment>